<accession>A0A9N8ECF3</accession>
<dbReference type="InterPro" id="IPR029063">
    <property type="entry name" value="SAM-dependent_MTases_sf"/>
</dbReference>
<evidence type="ECO:0000313" key="2">
    <source>
        <dbReference type="Proteomes" id="UP001153069"/>
    </source>
</evidence>
<dbReference type="GO" id="GO:0008168">
    <property type="term" value="F:methyltransferase activity"/>
    <property type="evidence" value="ECO:0007669"/>
    <property type="project" value="UniProtKB-KW"/>
</dbReference>
<organism evidence="1 2">
    <name type="scientific">Seminavis robusta</name>
    <dbReference type="NCBI Taxonomy" id="568900"/>
    <lineage>
        <taxon>Eukaryota</taxon>
        <taxon>Sar</taxon>
        <taxon>Stramenopiles</taxon>
        <taxon>Ochrophyta</taxon>
        <taxon>Bacillariophyta</taxon>
        <taxon>Bacillariophyceae</taxon>
        <taxon>Bacillariophycidae</taxon>
        <taxon>Naviculales</taxon>
        <taxon>Naviculaceae</taxon>
        <taxon>Seminavis</taxon>
    </lineage>
</organism>
<evidence type="ECO:0000313" key="1">
    <source>
        <dbReference type="EMBL" id="CAB9518537.1"/>
    </source>
</evidence>
<dbReference type="AlphaFoldDB" id="A0A9N8ECF3"/>
<dbReference type="GO" id="GO:0032259">
    <property type="term" value="P:methylation"/>
    <property type="evidence" value="ECO:0007669"/>
    <property type="project" value="UniProtKB-KW"/>
</dbReference>
<dbReference type="SUPFAM" id="SSF53335">
    <property type="entry name" value="S-adenosyl-L-methionine-dependent methyltransferases"/>
    <property type="match status" value="1"/>
</dbReference>
<comment type="caution">
    <text evidence="1">The sequence shown here is derived from an EMBL/GenBank/DDBJ whole genome shotgun (WGS) entry which is preliminary data.</text>
</comment>
<dbReference type="EMBL" id="CAICTM010000941">
    <property type="protein sequence ID" value="CAB9518537.1"/>
    <property type="molecule type" value="Genomic_DNA"/>
</dbReference>
<proteinExistence type="predicted"/>
<protein>
    <submittedName>
        <fullName evidence="1">Inherit from proNOG: Methyltransferase domain</fullName>
    </submittedName>
</protein>
<name>A0A9N8ECF3_9STRA</name>
<dbReference type="OrthoDB" id="2144507at2759"/>
<keyword evidence="1" id="KW-0808">Transferase</keyword>
<keyword evidence="1" id="KW-0489">Methyltransferase</keyword>
<keyword evidence="2" id="KW-1185">Reference proteome</keyword>
<reference evidence="1" key="1">
    <citation type="submission" date="2020-06" db="EMBL/GenBank/DDBJ databases">
        <authorList>
            <consortium name="Plant Systems Biology data submission"/>
        </authorList>
    </citation>
    <scope>NUCLEOTIDE SEQUENCE</scope>
    <source>
        <strain evidence="1">D6</strain>
    </source>
</reference>
<gene>
    <name evidence="1" type="ORF">SEMRO_943_G222850.1</name>
</gene>
<sequence length="267" mass="30157">MATQREFSSPWFLESIGFIGEKPRNHRKQWELAYVVHVIKTLNLCAPGKRGLVLAVGAEKLPQVFASMGCSILATDLPVNDDPEFVKMWANTNQHVGAIDSLYTKNYKGVSEKTFKELVTYHPENMNSFSDWLLQQEKFDFIWSLCSIEHVGSIELGQNVVLHTLDLLKPGGVAFHSVEMNLSSNDATKQTKIESVWRKRDFEELREKATAKGFSPFPAQFGAGHGNLDRNPDGVLGPYNDSDHIKLYDPQTEKLIKTSYAMIIRKP</sequence>
<dbReference type="Proteomes" id="UP001153069">
    <property type="component" value="Unassembled WGS sequence"/>
</dbReference>
<dbReference type="Gene3D" id="3.40.50.150">
    <property type="entry name" value="Vaccinia Virus protein VP39"/>
    <property type="match status" value="1"/>
</dbReference>